<dbReference type="AlphaFoldDB" id="A0A9N9MDD3"/>
<gene>
    <name evidence="1" type="ORF">CEUTPL_LOCUS1517</name>
</gene>
<proteinExistence type="predicted"/>
<reference evidence="1" key="1">
    <citation type="submission" date="2022-01" db="EMBL/GenBank/DDBJ databases">
        <authorList>
            <person name="King R."/>
        </authorList>
    </citation>
    <scope>NUCLEOTIDE SEQUENCE</scope>
</reference>
<name>A0A9N9MDD3_9CUCU</name>
<organism evidence="1 2">
    <name type="scientific">Ceutorhynchus assimilis</name>
    <name type="common">cabbage seed weevil</name>
    <dbReference type="NCBI Taxonomy" id="467358"/>
    <lineage>
        <taxon>Eukaryota</taxon>
        <taxon>Metazoa</taxon>
        <taxon>Ecdysozoa</taxon>
        <taxon>Arthropoda</taxon>
        <taxon>Hexapoda</taxon>
        <taxon>Insecta</taxon>
        <taxon>Pterygota</taxon>
        <taxon>Neoptera</taxon>
        <taxon>Endopterygota</taxon>
        <taxon>Coleoptera</taxon>
        <taxon>Polyphaga</taxon>
        <taxon>Cucujiformia</taxon>
        <taxon>Curculionidae</taxon>
        <taxon>Ceutorhynchinae</taxon>
        <taxon>Ceutorhynchus</taxon>
    </lineage>
</organism>
<accession>A0A9N9MDD3</accession>
<dbReference type="EMBL" id="OU892277">
    <property type="protein sequence ID" value="CAG9760796.1"/>
    <property type="molecule type" value="Genomic_DNA"/>
</dbReference>
<protein>
    <submittedName>
        <fullName evidence="1">Uncharacterized protein</fullName>
    </submittedName>
</protein>
<dbReference type="Proteomes" id="UP001152799">
    <property type="component" value="Chromosome 1"/>
</dbReference>
<evidence type="ECO:0000313" key="1">
    <source>
        <dbReference type="EMBL" id="CAG9760796.1"/>
    </source>
</evidence>
<evidence type="ECO:0000313" key="2">
    <source>
        <dbReference type="Proteomes" id="UP001152799"/>
    </source>
</evidence>
<sequence length="67" mass="8113">MMFHALFILFFKTFEFDTKLHPVRQLKAGVINLNNMYISRLLSTYQVCRKINFNYFFGLPMNQKDTR</sequence>
<keyword evidence="2" id="KW-1185">Reference proteome</keyword>